<organism evidence="1 2">
    <name type="scientific">Lactococcus lactis subsp. cremoris (strain SK11)</name>
    <dbReference type="NCBI Taxonomy" id="272622"/>
    <lineage>
        <taxon>Bacteria</taxon>
        <taxon>Bacillati</taxon>
        <taxon>Bacillota</taxon>
        <taxon>Bacilli</taxon>
        <taxon>Lactobacillales</taxon>
        <taxon>Streptococcaceae</taxon>
        <taxon>Lactococcus</taxon>
        <taxon>Lactococcus cremoris subsp. cremoris</taxon>
    </lineage>
</organism>
<name>Q030X9_LACLS</name>
<proteinExistence type="predicted"/>
<dbReference type="Proteomes" id="UP000000240">
    <property type="component" value="Chromosome"/>
</dbReference>
<sequence length="41" mass="4973">MYKTTVRKRPERQPDRFNVTFKRCSQGYLMTITDVLSDKVY</sequence>
<gene>
    <name evidence="1" type="ordered locus">LACR_0678</name>
</gene>
<accession>Q030X9</accession>
<dbReference type="AlphaFoldDB" id="Q030X9"/>
<evidence type="ECO:0000313" key="1">
    <source>
        <dbReference type="EMBL" id="ABJ72243.1"/>
    </source>
</evidence>
<dbReference type="KEGG" id="llc:LACR_0678"/>
<reference evidence="1 2" key="1">
    <citation type="journal article" date="2006" name="Proc. Natl. Acad. Sci. U.S.A.">
        <title>Comparative genomics of the lactic acid bacteria.</title>
        <authorList>
            <person name="Makarova K."/>
            <person name="Slesarev A."/>
            <person name="Wolf Y."/>
            <person name="Sorokin A."/>
            <person name="Mirkin B."/>
            <person name="Koonin E."/>
            <person name="Pavlov A."/>
            <person name="Pavlova N."/>
            <person name="Karamychev V."/>
            <person name="Polouchine N."/>
            <person name="Shakhova V."/>
            <person name="Grigoriev I."/>
            <person name="Lou Y."/>
            <person name="Rohksar D."/>
            <person name="Lucas S."/>
            <person name="Huang K."/>
            <person name="Goodstein D.M."/>
            <person name="Hawkins T."/>
            <person name="Plengvidhya V."/>
            <person name="Welker D."/>
            <person name="Hughes J."/>
            <person name="Goh Y."/>
            <person name="Benson A."/>
            <person name="Baldwin K."/>
            <person name="Lee J.H."/>
            <person name="Diaz-Muniz I."/>
            <person name="Dosti B."/>
            <person name="Smeianov V."/>
            <person name="Wechter W."/>
            <person name="Barabote R."/>
            <person name="Lorca G."/>
            <person name="Altermann E."/>
            <person name="Barrangou R."/>
            <person name="Ganesan B."/>
            <person name="Xie Y."/>
            <person name="Rawsthorne H."/>
            <person name="Tamir D."/>
            <person name="Parker C."/>
            <person name="Breidt F."/>
            <person name="Broadbent J."/>
            <person name="Hutkins R."/>
            <person name="O'Sullivan D."/>
            <person name="Steele J."/>
            <person name="Unlu G."/>
            <person name="Saier M."/>
            <person name="Klaenhammer T."/>
            <person name="Richardson P."/>
            <person name="Kozyavkin S."/>
            <person name="Weimer B."/>
            <person name="Mills D."/>
        </authorList>
    </citation>
    <scope>NUCLEOTIDE SEQUENCE [LARGE SCALE GENOMIC DNA]</scope>
    <source>
        <strain evidence="1 2">SK11</strain>
    </source>
</reference>
<dbReference type="EMBL" id="CP000425">
    <property type="protein sequence ID" value="ABJ72243.1"/>
    <property type="molecule type" value="Genomic_DNA"/>
</dbReference>
<protein>
    <submittedName>
        <fullName evidence="1">Uncharacterized protein</fullName>
    </submittedName>
</protein>
<evidence type="ECO:0000313" key="2">
    <source>
        <dbReference type="Proteomes" id="UP000000240"/>
    </source>
</evidence>
<dbReference type="HOGENOM" id="CLU_3271937_0_0_9"/>